<dbReference type="InterPro" id="IPR037041">
    <property type="entry name" value="Trigger_fac_C_sf"/>
</dbReference>
<dbReference type="InterPro" id="IPR008880">
    <property type="entry name" value="Trigger_fac_C"/>
</dbReference>
<dbReference type="KEGG" id="npy:NPRO_00250"/>
<feature type="domain" description="Pterin-binding" evidence="12">
    <location>
        <begin position="373"/>
        <end position="426"/>
    </location>
</feature>
<keyword evidence="11" id="KW-0963">Cytoplasm</keyword>
<evidence type="ECO:0000313" key="13">
    <source>
        <dbReference type="EMBL" id="BBO22430.1"/>
    </source>
</evidence>
<comment type="subcellular location">
    <subcellularLocation>
        <location evidence="11">Cytoplasm</location>
    </subcellularLocation>
    <text evidence="11">About half TF is bound to the ribosome near the polypeptide exit tunnel while the other half is free in the cytoplasm.</text>
</comment>
<evidence type="ECO:0000256" key="11">
    <source>
        <dbReference type="HAMAP-Rule" id="MF_00303"/>
    </source>
</evidence>
<evidence type="ECO:0000256" key="6">
    <source>
        <dbReference type="ARBA" id="ARBA00023110"/>
    </source>
</evidence>
<dbReference type="Pfam" id="PF05698">
    <property type="entry name" value="Trigger_C"/>
    <property type="match status" value="1"/>
</dbReference>
<dbReference type="HAMAP" id="MF_00303">
    <property type="entry name" value="Trigger_factor_Tig"/>
    <property type="match status" value="1"/>
</dbReference>
<evidence type="ECO:0000259" key="12">
    <source>
        <dbReference type="PROSITE" id="PS50972"/>
    </source>
</evidence>
<keyword evidence="9 11" id="KW-0131">Cell cycle</keyword>
<dbReference type="SUPFAM" id="SSF109998">
    <property type="entry name" value="Triger factor/SurA peptide-binding domain-like"/>
    <property type="match status" value="1"/>
</dbReference>
<dbReference type="InterPro" id="IPR027304">
    <property type="entry name" value="Trigger_fact/SurA_dom_sf"/>
</dbReference>
<dbReference type="InterPro" id="IPR005215">
    <property type="entry name" value="Trig_fac"/>
</dbReference>
<dbReference type="PIRSF" id="PIRSF003095">
    <property type="entry name" value="Trigger_factor"/>
    <property type="match status" value="1"/>
</dbReference>
<gene>
    <name evidence="11" type="primary">tig</name>
    <name evidence="13" type="ORF">NPRO_00250</name>
</gene>
<dbReference type="InterPro" id="IPR046357">
    <property type="entry name" value="PPIase_dom_sf"/>
</dbReference>
<evidence type="ECO:0000256" key="2">
    <source>
        <dbReference type="ARBA" id="ARBA00005464"/>
    </source>
</evidence>
<evidence type="ECO:0000256" key="5">
    <source>
        <dbReference type="ARBA" id="ARBA00022618"/>
    </source>
</evidence>
<reference evidence="13" key="1">
    <citation type="journal article" name="DNA Res.">
        <title>The physiological potential of anammox bacteria as revealed by their core genome structure.</title>
        <authorList>
            <person name="Okubo T."/>
            <person name="Toyoda A."/>
            <person name="Fukuhara K."/>
            <person name="Uchiyama I."/>
            <person name="Harigaya Y."/>
            <person name="Kuroiwa M."/>
            <person name="Suzuki T."/>
            <person name="Murakami Y."/>
            <person name="Suwa Y."/>
            <person name="Takami H."/>
        </authorList>
    </citation>
    <scope>NUCLEOTIDE SEQUENCE</scope>
    <source>
        <strain evidence="13">317325-2</strain>
    </source>
</reference>
<comment type="domain">
    <text evidence="11">Consists of 3 domains; the N-terminus binds the ribosome, the middle domain has PPIase activity, while the C-terminus has intrinsic chaperone activity on its own.</text>
</comment>
<dbReference type="Proteomes" id="UP000662873">
    <property type="component" value="Chromosome"/>
</dbReference>
<comment type="function">
    <text evidence="11">Involved in protein export. Acts as a chaperone by maintaining the newly synthesized protein in an open conformation. Functions as a peptidyl-prolyl cis-trans isomerase.</text>
</comment>
<dbReference type="AlphaFoldDB" id="A0A809R4B0"/>
<evidence type="ECO:0000256" key="8">
    <source>
        <dbReference type="ARBA" id="ARBA00023235"/>
    </source>
</evidence>
<protein>
    <recommendedName>
        <fullName evidence="4 11">Trigger factor</fullName>
        <shortName evidence="11">TF</shortName>
        <ecNumber evidence="3 11">5.2.1.8</ecNumber>
    </recommendedName>
    <alternativeName>
        <fullName evidence="10 11">PPIase</fullName>
    </alternativeName>
</protein>
<sequence length="426" mass="48472">MQVTREDLNPCTIQLTISCDPEQVQNGITRTFKDLAKRIRVPGFRPGTAPRAVLEKMVSPEEVNEMALDNIVRSAFRAALKEQELQPYSQPSVELKEMKPEEGVCEFVAKVPLEPQVQLGEYKDLPVEVPKLEVEEDEVEAQIEELRKRRSTREVVKNRGVLEGDVAVVNVSIEGEADEGRTFMAIAGKTFPDLDQALLGMKAEEMKSAELSFPEGFQEADWAGQKHKVKITLRSLSAVKLPELDESFAQEFSTESVEELREKVRNVLVGAKVAMRDEYVVEQIMDALLKSSEIHVPDTMWEQVTRQRLREIAMEQREEGKSLEEYAKEQGMTAETLEEELRREAQTFVKRAVAIQRIFKDEQMKLTQHDLSTELIAMARELEIEPDELLKQLKASNSIEDVHHRAINRKVSEFLRESAKIVEVGG</sequence>
<dbReference type="PANTHER" id="PTHR30560">
    <property type="entry name" value="TRIGGER FACTOR CHAPERONE AND PEPTIDYL-PROLYL CIS/TRANS ISOMERASE"/>
    <property type="match status" value="1"/>
</dbReference>
<dbReference type="NCBIfam" id="TIGR00115">
    <property type="entry name" value="tig"/>
    <property type="match status" value="1"/>
</dbReference>
<proteinExistence type="inferred from homology"/>
<dbReference type="SUPFAM" id="SSF102735">
    <property type="entry name" value="Trigger factor ribosome-binding domain"/>
    <property type="match status" value="1"/>
</dbReference>
<evidence type="ECO:0000256" key="10">
    <source>
        <dbReference type="ARBA" id="ARBA00029986"/>
    </source>
</evidence>
<dbReference type="Gene3D" id="3.10.50.40">
    <property type="match status" value="1"/>
</dbReference>
<comment type="catalytic activity">
    <reaction evidence="1 11">
        <text>[protein]-peptidylproline (omega=180) = [protein]-peptidylproline (omega=0)</text>
        <dbReference type="Rhea" id="RHEA:16237"/>
        <dbReference type="Rhea" id="RHEA-COMP:10747"/>
        <dbReference type="Rhea" id="RHEA-COMP:10748"/>
        <dbReference type="ChEBI" id="CHEBI:83833"/>
        <dbReference type="ChEBI" id="CHEBI:83834"/>
        <dbReference type="EC" id="5.2.1.8"/>
    </reaction>
</comment>
<comment type="similarity">
    <text evidence="2 11">Belongs to the FKBP-type PPIase family. Tig subfamily.</text>
</comment>
<dbReference type="GO" id="GO:0005737">
    <property type="term" value="C:cytoplasm"/>
    <property type="evidence" value="ECO:0007669"/>
    <property type="project" value="UniProtKB-SubCell"/>
</dbReference>
<dbReference type="PROSITE" id="PS50972">
    <property type="entry name" value="PTERIN_BINDING"/>
    <property type="match status" value="1"/>
</dbReference>
<evidence type="ECO:0000256" key="9">
    <source>
        <dbReference type="ARBA" id="ARBA00023306"/>
    </source>
</evidence>
<dbReference type="GO" id="GO:0042558">
    <property type="term" value="P:pteridine-containing compound metabolic process"/>
    <property type="evidence" value="ECO:0007669"/>
    <property type="project" value="InterPro"/>
</dbReference>
<dbReference type="InterPro" id="IPR008881">
    <property type="entry name" value="Trigger_fac_ribosome-bd_bac"/>
</dbReference>
<keyword evidence="6 11" id="KW-0697">Rotamase</keyword>
<organism evidence="13 14">
    <name type="scientific">Candidatus Nitrosymbiomonas proteolyticus</name>
    <dbReference type="NCBI Taxonomy" id="2608984"/>
    <lineage>
        <taxon>Bacteria</taxon>
        <taxon>Bacillati</taxon>
        <taxon>Armatimonadota</taxon>
        <taxon>Armatimonadota incertae sedis</taxon>
        <taxon>Candidatus Nitrosymbiomonas</taxon>
    </lineage>
</organism>
<dbReference type="PROSITE" id="PS51257">
    <property type="entry name" value="PROKAR_LIPOPROTEIN"/>
    <property type="match status" value="1"/>
</dbReference>
<dbReference type="GO" id="GO:0043022">
    <property type="term" value="F:ribosome binding"/>
    <property type="evidence" value="ECO:0007669"/>
    <property type="project" value="TreeGrafter"/>
</dbReference>
<dbReference type="SUPFAM" id="SSF54534">
    <property type="entry name" value="FKBP-like"/>
    <property type="match status" value="1"/>
</dbReference>
<accession>A0A809R4B0</accession>
<dbReference type="EMBL" id="AP021858">
    <property type="protein sequence ID" value="BBO22430.1"/>
    <property type="molecule type" value="Genomic_DNA"/>
</dbReference>
<dbReference type="GO" id="GO:0051301">
    <property type="term" value="P:cell division"/>
    <property type="evidence" value="ECO:0007669"/>
    <property type="project" value="UniProtKB-KW"/>
</dbReference>
<dbReference type="InterPro" id="IPR000489">
    <property type="entry name" value="Pterin-binding_dom"/>
</dbReference>
<evidence type="ECO:0000256" key="4">
    <source>
        <dbReference type="ARBA" id="ARBA00016902"/>
    </source>
</evidence>
<name>A0A809R4B0_9BACT</name>
<dbReference type="GO" id="GO:0043335">
    <property type="term" value="P:protein unfolding"/>
    <property type="evidence" value="ECO:0007669"/>
    <property type="project" value="TreeGrafter"/>
</dbReference>
<dbReference type="Gene3D" id="1.10.3120.10">
    <property type="entry name" value="Trigger factor, C-terminal domain"/>
    <property type="match status" value="1"/>
</dbReference>
<dbReference type="GO" id="GO:0051083">
    <property type="term" value="P:'de novo' cotranslational protein folding"/>
    <property type="evidence" value="ECO:0007669"/>
    <property type="project" value="TreeGrafter"/>
</dbReference>
<keyword evidence="8 11" id="KW-0413">Isomerase</keyword>
<keyword evidence="5 11" id="KW-0132">Cell division</keyword>
<dbReference type="GO" id="GO:0003755">
    <property type="term" value="F:peptidyl-prolyl cis-trans isomerase activity"/>
    <property type="evidence" value="ECO:0007669"/>
    <property type="project" value="UniProtKB-UniRule"/>
</dbReference>
<dbReference type="EC" id="5.2.1.8" evidence="3 11"/>
<dbReference type="GO" id="GO:0044183">
    <property type="term" value="F:protein folding chaperone"/>
    <property type="evidence" value="ECO:0007669"/>
    <property type="project" value="TreeGrafter"/>
</dbReference>
<dbReference type="Pfam" id="PF05697">
    <property type="entry name" value="Trigger_N"/>
    <property type="match status" value="1"/>
</dbReference>
<dbReference type="InterPro" id="IPR036611">
    <property type="entry name" value="Trigger_fac_ribosome-bd_sf"/>
</dbReference>
<evidence type="ECO:0000256" key="1">
    <source>
        <dbReference type="ARBA" id="ARBA00000971"/>
    </source>
</evidence>
<evidence type="ECO:0000256" key="3">
    <source>
        <dbReference type="ARBA" id="ARBA00013194"/>
    </source>
</evidence>
<dbReference type="PANTHER" id="PTHR30560:SF3">
    <property type="entry name" value="TRIGGER FACTOR-LIKE PROTEIN TIG, CHLOROPLASTIC"/>
    <property type="match status" value="1"/>
</dbReference>
<keyword evidence="7 11" id="KW-0143">Chaperone</keyword>
<evidence type="ECO:0000313" key="14">
    <source>
        <dbReference type="Proteomes" id="UP000662873"/>
    </source>
</evidence>
<evidence type="ECO:0000256" key="7">
    <source>
        <dbReference type="ARBA" id="ARBA00023186"/>
    </source>
</evidence>
<dbReference type="GO" id="GO:0015031">
    <property type="term" value="P:protein transport"/>
    <property type="evidence" value="ECO:0007669"/>
    <property type="project" value="UniProtKB-UniRule"/>
</dbReference>
<dbReference type="Gene3D" id="3.30.70.1050">
    <property type="entry name" value="Trigger factor ribosome-binding domain"/>
    <property type="match status" value="1"/>
</dbReference>